<dbReference type="RefSeq" id="XP_068349739.1">
    <property type="nucleotide sequence ID" value="XM_068511292.1"/>
</dbReference>
<keyword evidence="1" id="KW-0472">Membrane</keyword>
<evidence type="ECO:0000313" key="3">
    <source>
        <dbReference type="Proteomes" id="UP000179807"/>
    </source>
</evidence>
<keyword evidence="1" id="KW-0812">Transmembrane</keyword>
<evidence type="ECO:0000256" key="1">
    <source>
        <dbReference type="SAM" id="Phobius"/>
    </source>
</evidence>
<organism evidence="2 3">
    <name type="scientific">Tritrichomonas foetus</name>
    <dbReference type="NCBI Taxonomy" id="1144522"/>
    <lineage>
        <taxon>Eukaryota</taxon>
        <taxon>Metamonada</taxon>
        <taxon>Parabasalia</taxon>
        <taxon>Tritrichomonadida</taxon>
        <taxon>Tritrichomonadidae</taxon>
        <taxon>Tritrichomonas</taxon>
    </lineage>
</organism>
<proteinExistence type="predicted"/>
<dbReference type="AlphaFoldDB" id="A0A1J4JBN4"/>
<comment type="caution">
    <text evidence="2">The sequence shown here is derived from an EMBL/GenBank/DDBJ whole genome shotgun (WGS) entry which is preliminary data.</text>
</comment>
<dbReference type="VEuPathDB" id="TrichDB:TRFO_37215"/>
<gene>
    <name evidence="2" type="ORF">TRFO_37215</name>
</gene>
<keyword evidence="3" id="KW-1185">Reference proteome</keyword>
<protein>
    <submittedName>
        <fullName evidence="2">Uncharacterized protein</fullName>
    </submittedName>
</protein>
<name>A0A1J4JBN4_9EUKA</name>
<dbReference type="GeneID" id="94845996"/>
<evidence type="ECO:0000313" key="2">
    <source>
        <dbReference type="EMBL" id="OHS96602.1"/>
    </source>
</evidence>
<dbReference type="Proteomes" id="UP000179807">
    <property type="component" value="Unassembled WGS sequence"/>
</dbReference>
<dbReference type="EMBL" id="MLAK01001165">
    <property type="protein sequence ID" value="OHS96602.1"/>
    <property type="molecule type" value="Genomic_DNA"/>
</dbReference>
<accession>A0A1J4JBN4</accession>
<sequence length="463" mass="53573">MKVIPAVPKFYPRHAQLLQRYVLLLAIVFLGMFFSKHRMVPLLILLFPVFYLFARYPPYERINTSNAINEIANSLPEPTAEPANCMSQLLTLLWPHMFNQERVNYFKENLQWVLDHTPVPYFRSIQLKNLTIGDLAPQITQISVPKEKKAPEHSVLLKMKAIYFPSFNLTGILTPAGNMPAFNISFTNLTVMFDTYILFEFKPDPFIENIPYWTAASFLLAKPPQVSGFEIKLFQSSNLINKDSIKAHMSATFSNMIYNSFGVTNAFVWDRITGLWKSERLIGSHGMERVSMSHGEMLRISKIMTQALDYCQKLHIAEPLNIQTKAFKDIETTTYYVELINEFMNNKTIDTLMKLIEEFTADTPSADELNYIFEPTYRFIIEWFRTWSSTIPVPERGKRRNSITTQVGNVDKLLAPLYSYMNFLALQKKLNPVMSEKLQLENNVNALQSMIITFHNKVFKMSS</sequence>
<keyword evidence="1" id="KW-1133">Transmembrane helix</keyword>
<feature type="transmembrane region" description="Helical" evidence="1">
    <location>
        <begin position="18"/>
        <end position="35"/>
    </location>
</feature>
<dbReference type="CDD" id="cd21669">
    <property type="entry name" value="SMP_SF"/>
    <property type="match status" value="1"/>
</dbReference>
<reference evidence="2" key="1">
    <citation type="submission" date="2016-10" db="EMBL/GenBank/DDBJ databases">
        <authorList>
            <person name="Benchimol M."/>
            <person name="Almeida L.G."/>
            <person name="Vasconcelos A.T."/>
            <person name="Perreira-Neves A."/>
            <person name="Rosa I.A."/>
            <person name="Tasca T."/>
            <person name="Bogo M.R."/>
            <person name="de Souza W."/>
        </authorList>
    </citation>
    <scope>NUCLEOTIDE SEQUENCE [LARGE SCALE GENOMIC DNA]</scope>
    <source>
        <strain evidence="2">K</strain>
    </source>
</reference>
<dbReference type="OrthoDB" id="10431369at2759"/>